<gene>
    <name evidence="1" type="ORF">DL237_07165</name>
</gene>
<dbReference type="RefSeq" id="WP_119398370.1">
    <property type="nucleotide sequence ID" value="NZ_QWJJ01000005.1"/>
</dbReference>
<name>A0A399J291_9RHOB</name>
<keyword evidence="2" id="KW-1185">Reference proteome</keyword>
<dbReference type="OrthoDB" id="7726846at2"/>
<protein>
    <submittedName>
        <fullName evidence="1">Uncharacterized protein</fullName>
    </submittedName>
</protein>
<accession>A0A399J291</accession>
<proteinExistence type="predicted"/>
<dbReference type="AlphaFoldDB" id="A0A399J291"/>
<dbReference type="EMBL" id="QWJJ01000005">
    <property type="protein sequence ID" value="RII39414.1"/>
    <property type="molecule type" value="Genomic_DNA"/>
</dbReference>
<evidence type="ECO:0000313" key="2">
    <source>
        <dbReference type="Proteomes" id="UP000265848"/>
    </source>
</evidence>
<dbReference type="Proteomes" id="UP000265848">
    <property type="component" value="Unassembled WGS sequence"/>
</dbReference>
<comment type="caution">
    <text evidence="1">The sequence shown here is derived from an EMBL/GenBank/DDBJ whole genome shotgun (WGS) entry which is preliminary data.</text>
</comment>
<sequence>MTRQLLLRHDSFDQAAHDAGAEDRAAAGLTQLQLWRDDTGGHWALFSVNDATRAKAWLDKAASLGHAPSEHHFLETL</sequence>
<evidence type="ECO:0000313" key="1">
    <source>
        <dbReference type="EMBL" id="RII39414.1"/>
    </source>
</evidence>
<reference evidence="1 2" key="1">
    <citation type="submission" date="2018-08" db="EMBL/GenBank/DDBJ databases">
        <title>Pseudooceanicola sediminis CY03 in the family Rhodobacteracea.</title>
        <authorList>
            <person name="Zhang Y.-J."/>
        </authorList>
    </citation>
    <scope>NUCLEOTIDE SEQUENCE [LARGE SCALE GENOMIC DNA]</scope>
    <source>
        <strain evidence="1 2">CY03</strain>
    </source>
</reference>
<organism evidence="1 2">
    <name type="scientific">Pseudooceanicola sediminis</name>
    <dbReference type="NCBI Taxonomy" id="2211117"/>
    <lineage>
        <taxon>Bacteria</taxon>
        <taxon>Pseudomonadati</taxon>
        <taxon>Pseudomonadota</taxon>
        <taxon>Alphaproteobacteria</taxon>
        <taxon>Rhodobacterales</taxon>
        <taxon>Paracoccaceae</taxon>
        <taxon>Pseudooceanicola</taxon>
    </lineage>
</organism>